<evidence type="ECO:0000313" key="3">
    <source>
        <dbReference type="Proteomes" id="UP000599074"/>
    </source>
</evidence>
<keyword evidence="1" id="KW-1133">Transmembrane helix</keyword>
<feature type="transmembrane region" description="Helical" evidence="1">
    <location>
        <begin position="21"/>
        <end position="47"/>
    </location>
</feature>
<keyword evidence="1" id="KW-0472">Membrane</keyword>
<comment type="caution">
    <text evidence="2">The sequence shown here is derived from an EMBL/GenBank/DDBJ whole genome shotgun (WGS) entry which is preliminary data.</text>
</comment>
<dbReference type="RefSeq" id="WP_168117051.1">
    <property type="nucleotide sequence ID" value="NZ_BOON01000039.1"/>
</dbReference>
<dbReference type="AlphaFoldDB" id="A0A8J3TEU7"/>
<proteinExistence type="predicted"/>
<keyword evidence="3" id="KW-1185">Reference proteome</keyword>
<evidence type="ECO:0008006" key="4">
    <source>
        <dbReference type="Google" id="ProtNLM"/>
    </source>
</evidence>
<evidence type="ECO:0000256" key="1">
    <source>
        <dbReference type="SAM" id="Phobius"/>
    </source>
</evidence>
<dbReference type="Proteomes" id="UP000599074">
    <property type="component" value="Unassembled WGS sequence"/>
</dbReference>
<dbReference type="Pfam" id="PF07963">
    <property type="entry name" value="N_methyl"/>
    <property type="match status" value="1"/>
</dbReference>
<dbReference type="InterPro" id="IPR012902">
    <property type="entry name" value="N_methyl_site"/>
</dbReference>
<protein>
    <recommendedName>
        <fullName evidence="4">Prepilin-type N-terminal cleavage/methylation domain-containing protein</fullName>
    </recommendedName>
</protein>
<sequence>MTGRRGRGTAGYRGTDDSGITLIEVVVSMSIMSFLMAIFTVGIVQLYRSANHTESLSTAASQLNTVFIRLDDEIRYATAISRPGSTGAGYYVEYLTTSPGSRTCTQLRLNTAAQQLQMRTWPQESPAQATTWRPIASGVGADANQPPFALDPISGSPYDRLRLRLVASQGGKKTESDITFTAVNTVTPHPEDVCGEGRP</sequence>
<dbReference type="PROSITE" id="PS00409">
    <property type="entry name" value="PROKAR_NTER_METHYL"/>
    <property type="match status" value="1"/>
</dbReference>
<name>A0A8J3TEU7_9ACTN</name>
<keyword evidence="1" id="KW-0812">Transmembrane</keyword>
<dbReference type="EMBL" id="BOON01000039">
    <property type="protein sequence ID" value="GII24527.1"/>
    <property type="molecule type" value="Genomic_DNA"/>
</dbReference>
<organism evidence="2 3">
    <name type="scientific">Planosporangium mesophilum</name>
    <dbReference type="NCBI Taxonomy" id="689768"/>
    <lineage>
        <taxon>Bacteria</taxon>
        <taxon>Bacillati</taxon>
        <taxon>Actinomycetota</taxon>
        <taxon>Actinomycetes</taxon>
        <taxon>Micromonosporales</taxon>
        <taxon>Micromonosporaceae</taxon>
        <taxon>Planosporangium</taxon>
    </lineage>
</organism>
<evidence type="ECO:0000313" key="2">
    <source>
        <dbReference type="EMBL" id="GII24527.1"/>
    </source>
</evidence>
<accession>A0A8J3TEU7</accession>
<gene>
    <name evidence="2" type="ORF">Pme01_41240</name>
</gene>
<reference evidence="2" key="1">
    <citation type="submission" date="2021-01" db="EMBL/GenBank/DDBJ databases">
        <title>Whole genome shotgun sequence of Planosporangium mesophilum NBRC 109066.</title>
        <authorList>
            <person name="Komaki H."/>
            <person name="Tamura T."/>
        </authorList>
    </citation>
    <scope>NUCLEOTIDE SEQUENCE</scope>
    <source>
        <strain evidence="2">NBRC 109066</strain>
    </source>
</reference>